<reference evidence="2" key="2">
    <citation type="submission" date="2022-01" db="EMBL/GenBank/DDBJ databases">
        <authorList>
            <person name="Yamashiro T."/>
            <person name="Shiraishi A."/>
            <person name="Satake H."/>
            <person name="Nakayama K."/>
        </authorList>
    </citation>
    <scope>NUCLEOTIDE SEQUENCE</scope>
</reference>
<keyword evidence="3" id="KW-1185">Reference proteome</keyword>
<sequence>MKYNGVQVMDNNNNEDDFDTIANGKKHKGKHDKPKPWDEIEVDSWEIDKLEPKDNVGGSLLEESSLYIINREMTAKEYEKVLDNKGKALVSVRVKFCSIYHEIKVAIIVRH</sequence>
<dbReference type="Proteomes" id="UP001151760">
    <property type="component" value="Unassembled WGS sequence"/>
</dbReference>
<evidence type="ECO:0000313" key="2">
    <source>
        <dbReference type="EMBL" id="GJS77904.1"/>
    </source>
</evidence>
<evidence type="ECO:0000313" key="3">
    <source>
        <dbReference type="Proteomes" id="UP001151760"/>
    </source>
</evidence>
<protein>
    <submittedName>
        <fullName evidence="2">Uncharacterized protein</fullName>
    </submittedName>
</protein>
<accession>A0ABQ4YJA8</accession>
<reference evidence="2" key="1">
    <citation type="journal article" date="2022" name="Int. J. Mol. Sci.">
        <title>Draft Genome of Tanacetum Coccineum: Genomic Comparison of Closely Related Tanacetum-Family Plants.</title>
        <authorList>
            <person name="Yamashiro T."/>
            <person name="Shiraishi A."/>
            <person name="Nakayama K."/>
            <person name="Satake H."/>
        </authorList>
    </citation>
    <scope>NUCLEOTIDE SEQUENCE</scope>
</reference>
<organism evidence="2 3">
    <name type="scientific">Tanacetum coccineum</name>
    <dbReference type="NCBI Taxonomy" id="301880"/>
    <lineage>
        <taxon>Eukaryota</taxon>
        <taxon>Viridiplantae</taxon>
        <taxon>Streptophyta</taxon>
        <taxon>Embryophyta</taxon>
        <taxon>Tracheophyta</taxon>
        <taxon>Spermatophyta</taxon>
        <taxon>Magnoliopsida</taxon>
        <taxon>eudicotyledons</taxon>
        <taxon>Gunneridae</taxon>
        <taxon>Pentapetalae</taxon>
        <taxon>asterids</taxon>
        <taxon>campanulids</taxon>
        <taxon>Asterales</taxon>
        <taxon>Asteraceae</taxon>
        <taxon>Asteroideae</taxon>
        <taxon>Anthemideae</taxon>
        <taxon>Anthemidinae</taxon>
        <taxon>Tanacetum</taxon>
    </lineage>
</organism>
<feature type="region of interest" description="Disordered" evidence="1">
    <location>
        <begin position="1"/>
        <end position="36"/>
    </location>
</feature>
<gene>
    <name evidence="2" type="ORF">Tco_0727785</name>
</gene>
<comment type="caution">
    <text evidence="2">The sequence shown here is derived from an EMBL/GenBank/DDBJ whole genome shotgun (WGS) entry which is preliminary data.</text>
</comment>
<proteinExistence type="predicted"/>
<evidence type="ECO:0000256" key="1">
    <source>
        <dbReference type="SAM" id="MobiDB-lite"/>
    </source>
</evidence>
<feature type="compositionally biased region" description="Basic residues" evidence="1">
    <location>
        <begin position="24"/>
        <end position="33"/>
    </location>
</feature>
<dbReference type="EMBL" id="BQNB010010484">
    <property type="protein sequence ID" value="GJS77904.1"/>
    <property type="molecule type" value="Genomic_DNA"/>
</dbReference>
<name>A0ABQ4YJA8_9ASTR</name>